<feature type="binding site" evidence="7">
    <location>
        <begin position="186"/>
        <end position="189"/>
    </location>
    <ligand>
        <name>substrate</name>
    </ligand>
</feature>
<feature type="binding site" evidence="7">
    <location>
        <position position="37"/>
    </location>
    <ligand>
        <name>S-adenosyl-L-methionine</name>
        <dbReference type="ChEBI" id="CHEBI:59789"/>
    </ligand>
</feature>
<feature type="binding site" evidence="7">
    <location>
        <position position="111"/>
    </location>
    <ligand>
        <name>S-adenosyl-L-methionine</name>
        <dbReference type="ChEBI" id="CHEBI:59789"/>
    </ligand>
</feature>
<comment type="function">
    <text evidence="2 7">Catalyzes the formation of N(7)-methylguanine at position 46 (m7G46) in tRNA.</text>
</comment>
<dbReference type="EC" id="2.1.1.33" evidence="7"/>
<evidence type="ECO:0000256" key="6">
    <source>
        <dbReference type="ARBA" id="ARBA00022694"/>
    </source>
</evidence>
<dbReference type="InterPro" id="IPR003358">
    <property type="entry name" value="tRNA_(Gua-N-7)_MeTrfase_Trmb"/>
</dbReference>
<name>A0A518B6Z3_9BACT</name>
<feature type="binding site" evidence="7">
    <location>
        <position position="62"/>
    </location>
    <ligand>
        <name>S-adenosyl-L-methionine</name>
        <dbReference type="ChEBI" id="CHEBI:59789"/>
    </ligand>
</feature>
<gene>
    <name evidence="7 8" type="primary">trmB</name>
    <name evidence="8" type="ORF">Pan216_36020</name>
</gene>
<organism evidence="8 9">
    <name type="scientific">Kolteria novifilia</name>
    <dbReference type="NCBI Taxonomy" id="2527975"/>
    <lineage>
        <taxon>Bacteria</taxon>
        <taxon>Pseudomonadati</taxon>
        <taxon>Planctomycetota</taxon>
        <taxon>Planctomycetia</taxon>
        <taxon>Kolteriales</taxon>
        <taxon>Kolteriaceae</taxon>
        <taxon>Kolteria</taxon>
    </lineage>
</organism>
<dbReference type="GO" id="GO:0008176">
    <property type="term" value="F:tRNA (guanine(46)-N7)-methyltransferase activity"/>
    <property type="evidence" value="ECO:0007669"/>
    <property type="project" value="UniProtKB-UniRule"/>
</dbReference>
<comment type="caution">
    <text evidence="7">Lacks conserved residue(s) required for the propagation of feature annotation.</text>
</comment>
<keyword evidence="9" id="KW-1185">Reference proteome</keyword>
<comment type="similarity">
    <text evidence="7">Belongs to the class I-like SAM-binding methyltransferase superfamily. TrmB family.</text>
</comment>
<keyword evidence="4 7" id="KW-0808">Transferase</keyword>
<dbReference type="EMBL" id="CP036279">
    <property type="protein sequence ID" value="QDU62732.1"/>
    <property type="molecule type" value="Genomic_DNA"/>
</dbReference>
<evidence type="ECO:0000256" key="4">
    <source>
        <dbReference type="ARBA" id="ARBA00022679"/>
    </source>
</evidence>
<evidence type="ECO:0000256" key="5">
    <source>
        <dbReference type="ARBA" id="ARBA00022691"/>
    </source>
</evidence>
<dbReference type="CDD" id="cd02440">
    <property type="entry name" value="AdoMet_MTases"/>
    <property type="match status" value="1"/>
</dbReference>
<dbReference type="SUPFAM" id="SSF53335">
    <property type="entry name" value="S-adenosyl-L-methionine-dependent methyltransferases"/>
    <property type="match status" value="1"/>
</dbReference>
<dbReference type="Proteomes" id="UP000317093">
    <property type="component" value="Chromosome"/>
</dbReference>
<dbReference type="RefSeq" id="WP_419192652.1">
    <property type="nucleotide sequence ID" value="NZ_CP036279.1"/>
</dbReference>
<sequence length="209" mass="24237">MPRPRLDTSGTLLLVEDWPESTDLTALFGNDHPVELDIGCGKGLFLLQEGRRRPEANFLGVDWALKYARRAAERLVKYEVSNARVVAGDIWKMLPTMADASIAAIHVYFPDPWWKRRHRKRRLFSSTFLDTAARLLRDDSRLHVATDVEEYFGVMMKELERHELFVPAESPVTPAPEEDGDADYLTHFERKYRLEGRAIHRTIYKRLGR</sequence>
<feature type="binding site" evidence="7">
    <location>
        <position position="89"/>
    </location>
    <ligand>
        <name>S-adenosyl-L-methionine</name>
        <dbReference type="ChEBI" id="CHEBI:59789"/>
    </ligand>
</feature>
<dbReference type="HAMAP" id="MF_01057">
    <property type="entry name" value="tRNA_methyltr_TrmB"/>
    <property type="match status" value="1"/>
</dbReference>
<dbReference type="InterPro" id="IPR029063">
    <property type="entry name" value="SAM-dependent_MTases_sf"/>
</dbReference>
<protein>
    <recommendedName>
        <fullName evidence="7">tRNA (guanine-N(7)-)-methyltransferase</fullName>
        <ecNumber evidence="7">2.1.1.33</ecNumber>
    </recommendedName>
    <alternativeName>
        <fullName evidence="7">tRNA (guanine(46)-N(7))-methyltransferase</fullName>
    </alternativeName>
    <alternativeName>
        <fullName evidence="7">tRNA(m7G46)-methyltransferase</fullName>
    </alternativeName>
</protein>
<keyword evidence="3 7" id="KW-0489">Methyltransferase</keyword>
<dbReference type="PANTHER" id="PTHR23417">
    <property type="entry name" value="3-DEOXY-D-MANNO-OCTULOSONIC-ACID TRANSFERASE/TRNA GUANINE-N 7 - -METHYLTRANSFERASE"/>
    <property type="match status" value="1"/>
</dbReference>
<dbReference type="Pfam" id="PF02390">
    <property type="entry name" value="Methyltransf_4"/>
    <property type="match status" value="1"/>
</dbReference>
<feature type="binding site" evidence="7">
    <location>
        <position position="115"/>
    </location>
    <ligand>
        <name>substrate</name>
    </ligand>
</feature>
<dbReference type="AlphaFoldDB" id="A0A518B6Z3"/>
<evidence type="ECO:0000313" key="9">
    <source>
        <dbReference type="Proteomes" id="UP000317093"/>
    </source>
</evidence>
<dbReference type="InterPro" id="IPR055361">
    <property type="entry name" value="tRNA_methyltr_TrmB_bact"/>
</dbReference>
<dbReference type="Gene3D" id="3.40.50.150">
    <property type="entry name" value="Vaccinia Virus protein VP39"/>
    <property type="match status" value="1"/>
</dbReference>
<comment type="catalytic activity">
    <reaction evidence="1 7">
        <text>guanosine(46) in tRNA + S-adenosyl-L-methionine = N(7)-methylguanosine(46) in tRNA + S-adenosyl-L-homocysteine</text>
        <dbReference type="Rhea" id="RHEA:42708"/>
        <dbReference type="Rhea" id="RHEA-COMP:10188"/>
        <dbReference type="Rhea" id="RHEA-COMP:10189"/>
        <dbReference type="ChEBI" id="CHEBI:57856"/>
        <dbReference type="ChEBI" id="CHEBI:59789"/>
        <dbReference type="ChEBI" id="CHEBI:74269"/>
        <dbReference type="ChEBI" id="CHEBI:74480"/>
        <dbReference type="EC" id="2.1.1.33"/>
    </reaction>
</comment>
<dbReference type="GO" id="GO:0043527">
    <property type="term" value="C:tRNA methyltransferase complex"/>
    <property type="evidence" value="ECO:0007669"/>
    <property type="project" value="TreeGrafter"/>
</dbReference>
<dbReference type="PROSITE" id="PS51625">
    <property type="entry name" value="SAM_MT_TRMB"/>
    <property type="match status" value="1"/>
</dbReference>
<feature type="binding site" evidence="7">
    <location>
        <position position="147"/>
    </location>
    <ligand>
        <name>substrate</name>
    </ligand>
</feature>
<evidence type="ECO:0000256" key="3">
    <source>
        <dbReference type="ARBA" id="ARBA00022603"/>
    </source>
</evidence>
<evidence type="ECO:0000256" key="1">
    <source>
        <dbReference type="ARBA" id="ARBA00000142"/>
    </source>
</evidence>
<dbReference type="NCBIfam" id="TIGR00091">
    <property type="entry name" value="tRNA (guanosine(46)-N7)-methyltransferase TrmB"/>
    <property type="match status" value="1"/>
</dbReference>
<dbReference type="KEGG" id="knv:Pan216_36020"/>
<proteinExistence type="inferred from homology"/>
<keyword evidence="5 7" id="KW-0949">S-adenosyl-L-methionine</keyword>
<accession>A0A518B6Z3</accession>
<dbReference type="UniPathway" id="UPA00989"/>
<keyword evidence="6 7" id="KW-0819">tRNA processing</keyword>
<evidence type="ECO:0000313" key="8">
    <source>
        <dbReference type="EMBL" id="QDU62732.1"/>
    </source>
</evidence>
<comment type="pathway">
    <text evidence="7">tRNA modification; N(7)-methylguanine-tRNA biosynthesis.</text>
</comment>
<evidence type="ECO:0000256" key="2">
    <source>
        <dbReference type="ARBA" id="ARBA00003015"/>
    </source>
</evidence>
<reference evidence="8 9" key="1">
    <citation type="submission" date="2019-02" db="EMBL/GenBank/DDBJ databases">
        <title>Deep-cultivation of Planctomycetes and their phenomic and genomic characterization uncovers novel biology.</title>
        <authorList>
            <person name="Wiegand S."/>
            <person name="Jogler M."/>
            <person name="Boedeker C."/>
            <person name="Pinto D."/>
            <person name="Vollmers J."/>
            <person name="Rivas-Marin E."/>
            <person name="Kohn T."/>
            <person name="Peeters S.H."/>
            <person name="Heuer A."/>
            <person name="Rast P."/>
            <person name="Oberbeckmann S."/>
            <person name="Bunk B."/>
            <person name="Jeske O."/>
            <person name="Meyerdierks A."/>
            <person name="Storesund J.E."/>
            <person name="Kallscheuer N."/>
            <person name="Luecker S."/>
            <person name="Lage O.M."/>
            <person name="Pohl T."/>
            <person name="Merkel B.J."/>
            <person name="Hornburger P."/>
            <person name="Mueller R.-W."/>
            <person name="Bruemmer F."/>
            <person name="Labrenz M."/>
            <person name="Spormann A.M."/>
            <person name="Op den Camp H."/>
            <person name="Overmann J."/>
            <person name="Amann R."/>
            <person name="Jetten M.S.M."/>
            <person name="Mascher T."/>
            <person name="Medema M.H."/>
            <person name="Devos D.P."/>
            <person name="Kaster A.-K."/>
            <person name="Ovreas L."/>
            <person name="Rohde M."/>
            <person name="Galperin M.Y."/>
            <person name="Jogler C."/>
        </authorList>
    </citation>
    <scope>NUCLEOTIDE SEQUENCE [LARGE SCALE GENOMIC DNA]</scope>
    <source>
        <strain evidence="8 9">Pan216</strain>
    </source>
</reference>
<dbReference type="PANTHER" id="PTHR23417:SF14">
    <property type="entry name" value="PENTACOTRIPEPTIDE-REPEAT REGION OF PRORP DOMAIN-CONTAINING PROTEIN"/>
    <property type="match status" value="1"/>
</dbReference>
<evidence type="ECO:0000256" key="7">
    <source>
        <dbReference type="HAMAP-Rule" id="MF_01057"/>
    </source>
</evidence>